<dbReference type="RefSeq" id="YP_002515857.2">
    <property type="nucleotide sequence ID" value="NC_011916.1"/>
</dbReference>
<evidence type="ECO:0000313" key="3">
    <source>
        <dbReference type="Proteomes" id="UP000001364"/>
    </source>
</evidence>
<evidence type="ECO:0000313" key="2">
    <source>
        <dbReference type="EMBL" id="ACL93949.2"/>
    </source>
</evidence>
<dbReference type="KEGG" id="ccs:CCNA_00484"/>
<dbReference type="HOGENOM" id="CLU_1308269_0_0_5"/>
<dbReference type="GeneID" id="7330612"/>
<feature type="signal peptide" evidence="1">
    <location>
        <begin position="1"/>
        <end position="20"/>
    </location>
</feature>
<evidence type="ECO:0000256" key="1">
    <source>
        <dbReference type="SAM" id="SignalP"/>
    </source>
</evidence>
<dbReference type="OrthoDB" id="7188711at2"/>
<name>A0A0H3C3U6_CAUVN</name>
<dbReference type="AlphaFoldDB" id="A0A0H3C3U6"/>
<dbReference type="PATRIC" id="fig|565050.3.peg.475"/>
<keyword evidence="1" id="KW-0732">Signal</keyword>
<dbReference type="EMBL" id="CP001340">
    <property type="protein sequence ID" value="ACL93949.2"/>
    <property type="molecule type" value="Genomic_DNA"/>
</dbReference>
<keyword evidence="3" id="KW-1185">Reference proteome</keyword>
<sequence>MRPYLATFALAAALAGSAQAATTLPGDDEVIATAHVKMSAKALTAVAPDTPPSVSTTPPRPLTTQEQIAAFIAANAPAEDAPRGVLPAERDEDGKRKVHGSMGVSVGTGGYRSAYASALFPVGESATIGVAVSKTDFGKHGGWYGGPGYDAYGPGYGYDYGYGYGYAPGFGRGRGGERQSIALSVMTGGSNASGGVPDGCAPGFRSGGRYVEPLWVEGMRDGAHPCVGATPSR</sequence>
<dbReference type="Proteomes" id="UP000001364">
    <property type="component" value="Chromosome"/>
</dbReference>
<dbReference type="RefSeq" id="WP_024265557.1">
    <property type="nucleotide sequence ID" value="NC_011916.1"/>
</dbReference>
<gene>
    <name evidence="2" type="ordered locus">CCNA_00484</name>
</gene>
<protein>
    <submittedName>
        <fullName evidence="2">Uncharacterized protein</fullName>
    </submittedName>
</protein>
<reference evidence="2 3" key="1">
    <citation type="journal article" date="2010" name="J. Bacteriol.">
        <title>The genetic basis of laboratory adaptation in Caulobacter crescentus.</title>
        <authorList>
            <person name="Marks M.E."/>
            <person name="Castro-Rojas C.M."/>
            <person name="Teiling C."/>
            <person name="Du L."/>
            <person name="Kapatral V."/>
            <person name="Walunas T.L."/>
            <person name="Crosson S."/>
        </authorList>
    </citation>
    <scope>NUCLEOTIDE SEQUENCE [LARGE SCALE GENOMIC DNA]</scope>
    <source>
        <strain evidence="3">NA1000 / CB15N</strain>
    </source>
</reference>
<accession>A0A0H3C3U6</accession>
<organism evidence="2 3">
    <name type="scientific">Caulobacter vibrioides (strain NA1000 / CB15N)</name>
    <name type="common">Caulobacter crescentus</name>
    <dbReference type="NCBI Taxonomy" id="565050"/>
    <lineage>
        <taxon>Bacteria</taxon>
        <taxon>Pseudomonadati</taxon>
        <taxon>Pseudomonadota</taxon>
        <taxon>Alphaproteobacteria</taxon>
        <taxon>Caulobacterales</taxon>
        <taxon>Caulobacteraceae</taxon>
        <taxon>Caulobacter</taxon>
    </lineage>
</organism>
<proteinExistence type="predicted"/>
<feature type="chain" id="PRO_5002605818" evidence="1">
    <location>
        <begin position="21"/>
        <end position="233"/>
    </location>
</feature>